<dbReference type="Proteomes" id="UP001292094">
    <property type="component" value="Unassembled WGS sequence"/>
</dbReference>
<feature type="compositionally biased region" description="Basic and acidic residues" evidence="1">
    <location>
        <begin position="112"/>
        <end position="122"/>
    </location>
</feature>
<dbReference type="EMBL" id="JAWZYT010000421">
    <property type="protein sequence ID" value="KAK4323724.1"/>
    <property type="molecule type" value="Genomic_DNA"/>
</dbReference>
<protein>
    <submittedName>
        <fullName evidence="2">Uncharacterized protein</fullName>
    </submittedName>
</protein>
<accession>A0AAE1QBD2</accession>
<feature type="region of interest" description="Disordered" evidence="1">
    <location>
        <begin position="410"/>
        <end position="430"/>
    </location>
</feature>
<feature type="compositionally biased region" description="Basic and acidic residues" evidence="1">
    <location>
        <begin position="839"/>
        <end position="858"/>
    </location>
</feature>
<name>A0AAE1QBD2_9EUCA</name>
<sequence>MMMPRDDINTSSSSSSPMEKETLRKGVKDVDTLGNVSMLVLKEESSLPQDRLTEHNREGESPYSKKDHVTDDNGDDLQRNASMTETSYVSQISQTAQPHNGEKELSQISQTEEPHNGEKALPCEKDCMAIRPEQRESILLGRLPKLKREKSYSETLERKKKKVKFSTSDSESDVIVDTRVFDPQVVSEVSLPQPDTTGAIMEEGAISSTLKKLLRKRSKKRKANIETQTDDKDDEKKFSAKIRRGGGETKEGDTEGSSVGSDHQPTYCTSLGNSMAGEVCSESVTATDTIVSESARVPDSSISLPPSVVPVSDSPMGTANIDVSSEVALPRVLCPATSECQDVVAECHESDECLCILENLHEFEVPDSCCENDNAYNEEYLQLNNWCEVPEGKDESDKTRVPSLVEAVVSRSREVSPQPDPENDSITTSMSTVKREGTFTLDDSPPAKITKSVTHAENDAKDSTVPSRDSVMEPLLFFIPMDKPEAVVASEATSNVQEAKKNNRVATSKTKPTPRPNRLNLSLKIPPSKVSQEKTSPVAALKNNAKKTFATVLRSAMKQQQEVTEKTTPTRRPLRAMSSVTKQERTVRTNNTVQHQQPRKSVTWERQQPTATTTTTKTQPKEQHGYQRRCRESYLAPSRTPTERTSVWGGVSMAAFRREGTYTKKYDSERDRLQAECNRLSVERDRLQSELQEARTRQEEEGKARRAQKRSHELNLRQLRENEARRTEVMLADVRNRLEDEKRECLNQLRDSLVRTHEADLQRAERERDETHRRHLQEAKTTQEKLRAEIRRENSRSDHSPAPCCHHCTDRDLDRMNRDLSTLRDHKKRLEEAVMTLQESERQRVGELRRLHEQHETT</sequence>
<feature type="compositionally biased region" description="Polar residues" evidence="1">
    <location>
        <begin position="79"/>
        <end position="98"/>
    </location>
</feature>
<gene>
    <name evidence="2" type="ORF">Pmani_005591</name>
</gene>
<feature type="region of interest" description="Disordered" evidence="1">
    <location>
        <begin position="689"/>
        <end position="711"/>
    </location>
</feature>
<feature type="compositionally biased region" description="Basic and acidic residues" evidence="1">
    <location>
        <begin position="41"/>
        <end position="71"/>
    </location>
</feature>
<comment type="caution">
    <text evidence="2">The sequence shown here is derived from an EMBL/GenBank/DDBJ whole genome shotgun (WGS) entry which is preliminary data.</text>
</comment>
<dbReference type="AlphaFoldDB" id="A0AAE1QBD2"/>
<feature type="compositionally biased region" description="Polar residues" evidence="1">
    <location>
        <begin position="588"/>
        <end position="606"/>
    </location>
</feature>
<keyword evidence="3" id="KW-1185">Reference proteome</keyword>
<feature type="region of interest" description="Disordered" evidence="1">
    <location>
        <begin position="560"/>
        <end position="630"/>
    </location>
</feature>
<evidence type="ECO:0000256" key="1">
    <source>
        <dbReference type="SAM" id="MobiDB-lite"/>
    </source>
</evidence>
<evidence type="ECO:0000313" key="3">
    <source>
        <dbReference type="Proteomes" id="UP001292094"/>
    </source>
</evidence>
<feature type="compositionally biased region" description="Basic and acidic residues" evidence="1">
    <location>
        <begin position="619"/>
        <end position="630"/>
    </location>
</feature>
<feature type="compositionally biased region" description="Low complexity" evidence="1">
    <location>
        <begin position="607"/>
        <end position="618"/>
    </location>
</feature>
<reference evidence="2" key="1">
    <citation type="submission" date="2023-11" db="EMBL/GenBank/DDBJ databases">
        <title>Genome assemblies of two species of porcelain crab, Petrolisthes cinctipes and Petrolisthes manimaculis (Anomura: Porcellanidae).</title>
        <authorList>
            <person name="Angst P."/>
        </authorList>
    </citation>
    <scope>NUCLEOTIDE SEQUENCE</scope>
    <source>
        <strain evidence="2">PB745_02</strain>
        <tissue evidence="2">Gill</tissue>
    </source>
</reference>
<feature type="region of interest" description="Disordered" evidence="1">
    <location>
        <begin position="217"/>
        <end position="263"/>
    </location>
</feature>
<feature type="region of interest" description="Disordered" evidence="1">
    <location>
        <begin position="1"/>
        <end position="122"/>
    </location>
</feature>
<evidence type="ECO:0000313" key="2">
    <source>
        <dbReference type="EMBL" id="KAK4323724.1"/>
    </source>
</evidence>
<feature type="region of interest" description="Disordered" evidence="1">
    <location>
        <begin position="493"/>
        <end position="523"/>
    </location>
</feature>
<organism evidence="2 3">
    <name type="scientific">Petrolisthes manimaculis</name>
    <dbReference type="NCBI Taxonomy" id="1843537"/>
    <lineage>
        <taxon>Eukaryota</taxon>
        <taxon>Metazoa</taxon>
        <taxon>Ecdysozoa</taxon>
        <taxon>Arthropoda</taxon>
        <taxon>Crustacea</taxon>
        <taxon>Multicrustacea</taxon>
        <taxon>Malacostraca</taxon>
        <taxon>Eumalacostraca</taxon>
        <taxon>Eucarida</taxon>
        <taxon>Decapoda</taxon>
        <taxon>Pleocyemata</taxon>
        <taxon>Anomura</taxon>
        <taxon>Galatheoidea</taxon>
        <taxon>Porcellanidae</taxon>
        <taxon>Petrolisthes</taxon>
    </lineage>
</organism>
<feature type="region of interest" description="Disordered" evidence="1">
    <location>
        <begin position="838"/>
        <end position="858"/>
    </location>
</feature>
<feature type="compositionally biased region" description="Basic and acidic residues" evidence="1">
    <location>
        <begin position="18"/>
        <end position="31"/>
    </location>
</feature>
<feature type="region of interest" description="Disordered" evidence="1">
    <location>
        <begin position="760"/>
        <end position="784"/>
    </location>
</feature>
<proteinExistence type="predicted"/>